<keyword evidence="2 6" id="KW-0812">Transmembrane</keyword>
<evidence type="ECO:0000313" key="8">
    <source>
        <dbReference type="Proteomes" id="UP000005234"/>
    </source>
</evidence>
<protein>
    <submittedName>
        <fullName evidence="7">Formate/nitrite transporter family protein</fullName>
    </submittedName>
</protein>
<dbReference type="eggNOG" id="COG2116">
    <property type="taxonomic scope" value="Bacteria"/>
</dbReference>
<evidence type="ECO:0000256" key="2">
    <source>
        <dbReference type="ARBA" id="ARBA00022692"/>
    </source>
</evidence>
<dbReference type="InterPro" id="IPR023271">
    <property type="entry name" value="Aquaporin-like"/>
</dbReference>
<dbReference type="GO" id="GO:0015499">
    <property type="term" value="F:formate transmembrane transporter activity"/>
    <property type="evidence" value="ECO:0007669"/>
    <property type="project" value="TreeGrafter"/>
</dbReference>
<evidence type="ECO:0000256" key="6">
    <source>
        <dbReference type="SAM" id="Phobius"/>
    </source>
</evidence>
<feature type="compositionally biased region" description="Basic and acidic residues" evidence="5">
    <location>
        <begin position="1"/>
        <end position="17"/>
    </location>
</feature>
<feature type="transmembrane region" description="Helical" evidence="6">
    <location>
        <begin position="153"/>
        <end position="176"/>
    </location>
</feature>
<dbReference type="EMBL" id="CP003350">
    <property type="protein sequence ID" value="AFC85342.1"/>
    <property type="molecule type" value="Genomic_DNA"/>
</dbReference>
<dbReference type="HOGENOM" id="CLU_061519_1_0_6"/>
<keyword evidence="3 6" id="KW-1133">Transmembrane helix</keyword>
<dbReference type="PANTHER" id="PTHR30520">
    <property type="entry name" value="FORMATE TRANSPORTER-RELATED"/>
    <property type="match status" value="1"/>
</dbReference>
<dbReference type="InterPro" id="IPR000292">
    <property type="entry name" value="For/NO2_transpt"/>
</dbReference>
<feature type="compositionally biased region" description="Acidic residues" evidence="5">
    <location>
        <begin position="28"/>
        <end position="47"/>
    </location>
</feature>
<feature type="transmembrane region" description="Helical" evidence="6">
    <location>
        <begin position="266"/>
        <end position="292"/>
    </location>
</feature>
<keyword evidence="8" id="KW-1185">Reference proteome</keyword>
<dbReference type="Pfam" id="PF01226">
    <property type="entry name" value="Form_Nir_trans"/>
    <property type="match status" value="1"/>
</dbReference>
<dbReference type="OrthoDB" id="9786493at2"/>
<dbReference type="GO" id="GO:0005886">
    <property type="term" value="C:plasma membrane"/>
    <property type="evidence" value="ECO:0007669"/>
    <property type="project" value="TreeGrafter"/>
</dbReference>
<dbReference type="RefSeq" id="WP_014402348.1">
    <property type="nucleotide sequence ID" value="NC_017033.1"/>
</dbReference>
<evidence type="ECO:0000313" key="7">
    <source>
        <dbReference type="EMBL" id="AFC85342.1"/>
    </source>
</evidence>
<feature type="transmembrane region" description="Helical" evidence="6">
    <location>
        <begin position="232"/>
        <end position="260"/>
    </location>
</feature>
<dbReference type="Gene3D" id="1.20.1080.10">
    <property type="entry name" value="Glycerol uptake facilitator protein"/>
    <property type="match status" value="1"/>
</dbReference>
<evidence type="ECO:0000256" key="3">
    <source>
        <dbReference type="ARBA" id="ARBA00022989"/>
    </source>
</evidence>
<evidence type="ECO:0000256" key="1">
    <source>
        <dbReference type="ARBA" id="ARBA00004141"/>
    </source>
</evidence>
<dbReference type="STRING" id="767434.Fraau_0873"/>
<organism evidence="7 8">
    <name type="scientific">Frateuria aurantia (strain ATCC 33424 / DSM 6220 / KCTC 2777 / LMG 1558 / NBRC 3245 / NCIMB 13370)</name>
    <name type="common">Acetobacter aurantius</name>
    <dbReference type="NCBI Taxonomy" id="767434"/>
    <lineage>
        <taxon>Bacteria</taxon>
        <taxon>Pseudomonadati</taxon>
        <taxon>Pseudomonadota</taxon>
        <taxon>Gammaproteobacteria</taxon>
        <taxon>Lysobacterales</taxon>
        <taxon>Rhodanobacteraceae</taxon>
        <taxon>Frateuria</taxon>
    </lineage>
</organism>
<feature type="transmembrane region" description="Helical" evidence="6">
    <location>
        <begin position="73"/>
        <end position="97"/>
    </location>
</feature>
<keyword evidence="4 6" id="KW-0472">Membrane</keyword>
<sequence>MPVERDPVPAFILRRDAGTGSDPVSPDTDGDSVAEQSLTDEEREQVEDGQPPRALVLHESVRLQGEEELARPVVALAWSALAAGLSMGFSLLARALLRSHLEGVPGGFLIENIGYCLGFVIVILGRQQLFTENTMTAVLPLLSRPKLAVLGQLLRLWLVVLVGNVVGVAIFAALLAHTGMVDAGLRPVIGAICEEVMKNAPGQMFGKGIFSGWLIATMIWMVAAAPRLKLPIILLITYLIAIGGFTHIVVGSCEVLYLVLTGQLGLAGYALDFALPTLAGNVVGGSFIFALISHAQVRSEHG</sequence>
<dbReference type="KEGG" id="fau:Fraau_0873"/>
<feature type="transmembrane region" description="Helical" evidence="6">
    <location>
        <begin position="204"/>
        <end position="225"/>
    </location>
</feature>
<dbReference type="AlphaFoldDB" id="H8L0T7"/>
<proteinExistence type="predicted"/>
<comment type="subcellular location">
    <subcellularLocation>
        <location evidence="1">Membrane</location>
        <topology evidence="1">Multi-pass membrane protein</topology>
    </subcellularLocation>
</comment>
<accession>H8L0T7</accession>
<dbReference type="Proteomes" id="UP000005234">
    <property type="component" value="Chromosome"/>
</dbReference>
<evidence type="ECO:0000256" key="4">
    <source>
        <dbReference type="ARBA" id="ARBA00023136"/>
    </source>
</evidence>
<dbReference type="PANTHER" id="PTHR30520:SF2">
    <property type="entry name" value="INNER MEMBRANE PROTEIN YFDC"/>
    <property type="match status" value="1"/>
</dbReference>
<feature type="transmembrane region" description="Helical" evidence="6">
    <location>
        <begin position="103"/>
        <end position="125"/>
    </location>
</feature>
<evidence type="ECO:0000256" key="5">
    <source>
        <dbReference type="SAM" id="MobiDB-lite"/>
    </source>
</evidence>
<reference evidence="7" key="1">
    <citation type="submission" date="2012-02" db="EMBL/GenBank/DDBJ databases">
        <title>The complete genome of Frateuria aurantia DSM 6220.</title>
        <authorList>
            <consortium name="US DOE Joint Genome Institute (JGI-PGF)"/>
            <person name="Lucas S."/>
            <person name="Copeland A."/>
            <person name="Lapidus A."/>
            <person name="Glavina del Rio T."/>
            <person name="Dalin E."/>
            <person name="Tice H."/>
            <person name="Bruce D."/>
            <person name="Goodwin L."/>
            <person name="Pitluck S."/>
            <person name="Peters L."/>
            <person name="Ovchinnikova G."/>
            <person name="Teshima H."/>
            <person name="Kyrpides N."/>
            <person name="Mavromatis K."/>
            <person name="Ivanova N."/>
            <person name="Brettin T."/>
            <person name="Detter J.C."/>
            <person name="Han C."/>
            <person name="Larimer F."/>
            <person name="Land M."/>
            <person name="Hauser L."/>
            <person name="Markowitz V."/>
            <person name="Cheng J.-F."/>
            <person name="Hugenholtz P."/>
            <person name="Woyke T."/>
            <person name="Wu D."/>
            <person name="Brambilla E."/>
            <person name="Klenk H.-P."/>
            <person name="Eisen J.A."/>
        </authorList>
    </citation>
    <scope>NUCLEOTIDE SEQUENCE</scope>
    <source>
        <strain evidence="7">DSM 6220</strain>
    </source>
</reference>
<feature type="region of interest" description="Disordered" evidence="5">
    <location>
        <begin position="1"/>
        <end position="51"/>
    </location>
</feature>
<name>H8L0T7_FRAAD</name>
<gene>
    <name evidence="7" type="ordered locus">Fraau_0873</name>
</gene>